<accession>A0A5P1F5Q8</accession>
<reference evidence="3" key="1">
    <citation type="journal article" date="2017" name="Nat. Commun.">
        <title>The asparagus genome sheds light on the origin and evolution of a young Y chromosome.</title>
        <authorList>
            <person name="Harkess A."/>
            <person name="Zhou J."/>
            <person name="Xu C."/>
            <person name="Bowers J.E."/>
            <person name="Van der Hulst R."/>
            <person name="Ayyampalayam S."/>
            <person name="Mercati F."/>
            <person name="Riccardi P."/>
            <person name="McKain M.R."/>
            <person name="Kakrana A."/>
            <person name="Tang H."/>
            <person name="Ray J."/>
            <person name="Groenendijk J."/>
            <person name="Arikit S."/>
            <person name="Mathioni S.M."/>
            <person name="Nakano M."/>
            <person name="Shan H."/>
            <person name="Telgmann-Rauber A."/>
            <person name="Kanno A."/>
            <person name="Yue Z."/>
            <person name="Chen H."/>
            <person name="Li W."/>
            <person name="Chen Y."/>
            <person name="Xu X."/>
            <person name="Zhang Y."/>
            <person name="Luo S."/>
            <person name="Chen H."/>
            <person name="Gao J."/>
            <person name="Mao Z."/>
            <person name="Pires J.C."/>
            <person name="Luo M."/>
            <person name="Kudrna D."/>
            <person name="Wing R.A."/>
            <person name="Meyers B.C."/>
            <person name="Yi K."/>
            <person name="Kong H."/>
            <person name="Lavrijsen P."/>
            <person name="Sunseri F."/>
            <person name="Falavigna A."/>
            <person name="Ye Y."/>
            <person name="Leebens-Mack J.H."/>
            <person name="Chen G."/>
        </authorList>
    </citation>
    <scope>NUCLEOTIDE SEQUENCE [LARGE SCALE GENOMIC DNA]</scope>
    <source>
        <strain evidence="3">cv. DH0086</strain>
    </source>
</reference>
<evidence type="ECO:0000256" key="1">
    <source>
        <dbReference type="SAM" id="MobiDB-lite"/>
    </source>
</evidence>
<proteinExistence type="predicted"/>
<evidence type="ECO:0000313" key="2">
    <source>
        <dbReference type="EMBL" id="ONK73444.1"/>
    </source>
</evidence>
<gene>
    <name evidence="2" type="ORF">A4U43_C04F31560</name>
</gene>
<dbReference type="Proteomes" id="UP000243459">
    <property type="component" value="Chromosome 4"/>
</dbReference>
<protein>
    <submittedName>
        <fullName evidence="2">Uncharacterized protein</fullName>
    </submittedName>
</protein>
<evidence type="ECO:0000313" key="3">
    <source>
        <dbReference type="Proteomes" id="UP000243459"/>
    </source>
</evidence>
<keyword evidence="3" id="KW-1185">Reference proteome</keyword>
<name>A0A5P1F5Q8_ASPOF</name>
<organism evidence="2 3">
    <name type="scientific">Asparagus officinalis</name>
    <name type="common">Garden asparagus</name>
    <dbReference type="NCBI Taxonomy" id="4686"/>
    <lineage>
        <taxon>Eukaryota</taxon>
        <taxon>Viridiplantae</taxon>
        <taxon>Streptophyta</taxon>
        <taxon>Embryophyta</taxon>
        <taxon>Tracheophyta</taxon>
        <taxon>Spermatophyta</taxon>
        <taxon>Magnoliopsida</taxon>
        <taxon>Liliopsida</taxon>
        <taxon>Asparagales</taxon>
        <taxon>Asparagaceae</taxon>
        <taxon>Asparagoideae</taxon>
        <taxon>Asparagus</taxon>
    </lineage>
</organism>
<dbReference type="AlphaFoldDB" id="A0A5P1F5Q8"/>
<sequence>MTVTDVDCTRSWTAFECCRAKASASEWGNSQRVLAEEARQGEDDDGERGARSSCAAAQVVVRSRGSALPMKVMKTGGLPIKKRMNSKKTIKDVFDAFTEVV</sequence>
<dbReference type="Gramene" id="ONK73444">
    <property type="protein sequence ID" value="ONK73444"/>
    <property type="gene ID" value="A4U43_C04F31560"/>
</dbReference>
<dbReference type="EMBL" id="CM007384">
    <property type="protein sequence ID" value="ONK73444.1"/>
    <property type="molecule type" value="Genomic_DNA"/>
</dbReference>
<feature type="region of interest" description="Disordered" evidence="1">
    <location>
        <begin position="29"/>
        <end position="51"/>
    </location>
</feature>